<evidence type="ECO:0000313" key="2">
    <source>
        <dbReference type="EMBL" id="MBW0550620.1"/>
    </source>
</evidence>
<gene>
    <name evidence="2" type="ORF">O181_090335</name>
</gene>
<reference evidence="2" key="1">
    <citation type="submission" date="2021-03" db="EMBL/GenBank/DDBJ databases">
        <title>Draft genome sequence of rust myrtle Austropuccinia psidii MF-1, a brazilian biotype.</title>
        <authorList>
            <person name="Quecine M.C."/>
            <person name="Pachon D.M.R."/>
            <person name="Bonatelli M.L."/>
            <person name="Correr F.H."/>
            <person name="Franceschini L.M."/>
            <person name="Leite T.F."/>
            <person name="Margarido G.R.A."/>
            <person name="Almeida C.A."/>
            <person name="Ferrarezi J.A."/>
            <person name="Labate C.A."/>
        </authorList>
    </citation>
    <scope>NUCLEOTIDE SEQUENCE</scope>
    <source>
        <strain evidence="2">MF-1</strain>
    </source>
</reference>
<name>A0A9Q3IUV8_9BASI</name>
<evidence type="ECO:0000256" key="1">
    <source>
        <dbReference type="SAM" id="MobiDB-lite"/>
    </source>
</evidence>
<feature type="compositionally biased region" description="Polar residues" evidence="1">
    <location>
        <begin position="1"/>
        <end position="14"/>
    </location>
</feature>
<dbReference type="OrthoDB" id="3363185at2759"/>
<dbReference type="Proteomes" id="UP000765509">
    <property type="component" value="Unassembled WGS sequence"/>
</dbReference>
<comment type="caution">
    <text evidence="2">The sequence shown here is derived from an EMBL/GenBank/DDBJ whole genome shotgun (WGS) entry which is preliminary data.</text>
</comment>
<dbReference type="EMBL" id="AVOT02056251">
    <property type="protein sequence ID" value="MBW0550620.1"/>
    <property type="molecule type" value="Genomic_DNA"/>
</dbReference>
<organism evidence="2 3">
    <name type="scientific">Austropuccinia psidii MF-1</name>
    <dbReference type="NCBI Taxonomy" id="1389203"/>
    <lineage>
        <taxon>Eukaryota</taxon>
        <taxon>Fungi</taxon>
        <taxon>Dikarya</taxon>
        <taxon>Basidiomycota</taxon>
        <taxon>Pucciniomycotina</taxon>
        <taxon>Pucciniomycetes</taxon>
        <taxon>Pucciniales</taxon>
        <taxon>Sphaerophragmiaceae</taxon>
        <taxon>Austropuccinia</taxon>
    </lineage>
</organism>
<proteinExistence type="predicted"/>
<dbReference type="AlphaFoldDB" id="A0A9Q3IUV8"/>
<feature type="region of interest" description="Disordered" evidence="1">
    <location>
        <begin position="1"/>
        <end position="25"/>
    </location>
</feature>
<accession>A0A9Q3IUV8</accession>
<protein>
    <submittedName>
        <fullName evidence="2">Uncharacterized protein</fullName>
    </submittedName>
</protein>
<sequence length="122" mass="14342">MANLQAASSYQPSRPQAFKTPSMKKPDCIDGTQLFKVRSFLQSFKLIFPDNKANFSKYRKRFLYATSFLIGRDEKYFELYLSNLTNKDSEYLLNNWALLESQVITFLWIQMKLEKLKKSSMA</sequence>
<evidence type="ECO:0000313" key="3">
    <source>
        <dbReference type="Proteomes" id="UP000765509"/>
    </source>
</evidence>
<keyword evidence="3" id="KW-1185">Reference proteome</keyword>